<comment type="caution">
    <text evidence="8">The sequence shown here is derived from an EMBL/GenBank/DDBJ whole genome shotgun (WGS) entry which is preliminary data.</text>
</comment>
<evidence type="ECO:0000313" key="9">
    <source>
        <dbReference type="Proteomes" id="UP000245380"/>
    </source>
</evidence>
<dbReference type="GO" id="GO:0008381">
    <property type="term" value="F:mechanosensitive monoatomic ion channel activity"/>
    <property type="evidence" value="ECO:0007669"/>
    <property type="project" value="InterPro"/>
</dbReference>
<dbReference type="Pfam" id="PF00924">
    <property type="entry name" value="MS_channel_2nd"/>
    <property type="match status" value="1"/>
</dbReference>
<dbReference type="EMBL" id="MPDK01000003">
    <property type="protein sequence ID" value="PWI58535.1"/>
    <property type="molecule type" value="Genomic_DNA"/>
</dbReference>
<sequence length="272" mass="30487">MDLTNQQPPWRRLAITAAALIILAVLFSVIQTNGIIANLPKRDDLYYHWALAITWLLIGFWFVRYINRLFTKFASKQKNGAARAWVIGRRILSALGYLFVGIVTLHLLQVQISSILVGGALTGVIVGIAAQSTLSNLFAGLILFTVRPFTIGQTISFRSYYFSSVEYTGRVIDVNWYYTTLQDGDRHRVLPNSTVILSAITVHSKQETRSFDLTVPYRVASDTLVQDLQKATGQTITGEIKTFGPDHYILQIHVPAQCPLETVRRVLDQAFA</sequence>
<protein>
    <recommendedName>
        <fullName evidence="7">Mechanosensitive ion channel MscS domain-containing protein</fullName>
    </recommendedName>
</protein>
<comment type="subcellular location">
    <subcellularLocation>
        <location evidence="1">Membrane</location>
        <topology evidence="1">Multi-pass membrane protein</topology>
    </subcellularLocation>
</comment>
<keyword evidence="5 6" id="KW-0472">Membrane</keyword>
<dbReference type="Gene3D" id="1.10.287.1260">
    <property type="match status" value="1"/>
</dbReference>
<keyword evidence="3 6" id="KW-0812">Transmembrane</keyword>
<keyword evidence="9" id="KW-1185">Reference proteome</keyword>
<feature type="domain" description="Mechanosensitive ion channel MscS" evidence="7">
    <location>
        <begin position="133"/>
        <end position="200"/>
    </location>
</feature>
<dbReference type="Proteomes" id="UP000245380">
    <property type="component" value="Unassembled WGS sequence"/>
</dbReference>
<dbReference type="SUPFAM" id="SSF82861">
    <property type="entry name" value="Mechanosensitive channel protein MscS (YggB), transmembrane region"/>
    <property type="match status" value="1"/>
</dbReference>
<dbReference type="InterPro" id="IPR011014">
    <property type="entry name" value="MscS_channel_TM-2"/>
</dbReference>
<feature type="transmembrane region" description="Helical" evidence="6">
    <location>
        <begin position="12"/>
        <end position="34"/>
    </location>
</feature>
<feature type="transmembrane region" description="Helical" evidence="6">
    <location>
        <begin position="46"/>
        <end position="66"/>
    </location>
</feature>
<evidence type="ECO:0000313" key="8">
    <source>
        <dbReference type="EMBL" id="PWI58535.1"/>
    </source>
</evidence>
<keyword evidence="4 6" id="KW-1133">Transmembrane helix</keyword>
<dbReference type="OrthoDB" id="2373720at2"/>
<dbReference type="GO" id="GO:0016020">
    <property type="term" value="C:membrane"/>
    <property type="evidence" value="ECO:0007669"/>
    <property type="project" value="UniProtKB-SubCell"/>
</dbReference>
<dbReference type="SUPFAM" id="SSF50182">
    <property type="entry name" value="Sm-like ribonucleoproteins"/>
    <property type="match status" value="1"/>
</dbReference>
<evidence type="ECO:0000256" key="5">
    <source>
        <dbReference type="ARBA" id="ARBA00023136"/>
    </source>
</evidence>
<accession>A0A2U3DB94</accession>
<dbReference type="InterPro" id="IPR006685">
    <property type="entry name" value="MscS_channel_2nd"/>
</dbReference>
<gene>
    <name evidence="8" type="ORF">BM613_03190</name>
</gene>
<feature type="transmembrane region" description="Helical" evidence="6">
    <location>
        <begin position="120"/>
        <end position="146"/>
    </location>
</feature>
<organism evidence="8 9">
    <name type="scientific">Sulfoacidibacillus thermotolerans</name>
    <name type="common">Acidibacillus sulfuroxidans</name>
    <dbReference type="NCBI Taxonomy" id="1765684"/>
    <lineage>
        <taxon>Bacteria</taxon>
        <taxon>Bacillati</taxon>
        <taxon>Bacillota</taxon>
        <taxon>Bacilli</taxon>
        <taxon>Bacillales</taxon>
        <taxon>Alicyclobacillaceae</taxon>
        <taxon>Sulfoacidibacillus</taxon>
    </lineage>
</organism>
<dbReference type="InterPro" id="IPR023408">
    <property type="entry name" value="MscS_beta-dom_sf"/>
</dbReference>
<dbReference type="Gene3D" id="2.30.30.60">
    <property type="match status" value="1"/>
</dbReference>
<evidence type="ECO:0000256" key="2">
    <source>
        <dbReference type="ARBA" id="ARBA00008017"/>
    </source>
</evidence>
<feature type="transmembrane region" description="Helical" evidence="6">
    <location>
        <begin position="87"/>
        <end position="108"/>
    </location>
</feature>
<evidence type="ECO:0000256" key="3">
    <source>
        <dbReference type="ARBA" id="ARBA00022692"/>
    </source>
</evidence>
<dbReference type="PANTHER" id="PTHR30221">
    <property type="entry name" value="SMALL-CONDUCTANCE MECHANOSENSITIVE CHANNEL"/>
    <property type="match status" value="1"/>
</dbReference>
<evidence type="ECO:0000256" key="4">
    <source>
        <dbReference type="ARBA" id="ARBA00022989"/>
    </source>
</evidence>
<dbReference type="InterPro" id="IPR010920">
    <property type="entry name" value="LSM_dom_sf"/>
</dbReference>
<proteinExistence type="inferred from homology"/>
<evidence type="ECO:0000259" key="7">
    <source>
        <dbReference type="Pfam" id="PF00924"/>
    </source>
</evidence>
<name>A0A2U3DB94_SULT2</name>
<dbReference type="AlphaFoldDB" id="A0A2U3DB94"/>
<reference evidence="8 9" key="1">
    <citation type="submission" date="2016-11" db="EMBL/GenBank/DDBJ databases">
        <title>Comparative genomics of Acidibacillus ferroxidans species.</title>
        <authorList>
            <person name="Oliveira G."/>
            <person name="Nunes G."/>
            <person name="Oliveira R."/>
            <person name="Araujo F."/>
            <person name="Salim A."/>
            <person name="Scholte L."/>
            <person name="Morais D."/>
            <person name="Nancucheo I."/>
            <person name="Johnson D.B."/>
            <person name="Grail B."/>
            <person name="Bittencourt J."/>
            <person name="Valadares R."/>
        </authorList>
    </citation>
    <scope>NUCLEOTIDE SEQUENCE [LARGE SCALE GENOMIC DNA]</scope>
    <source>
        <strain evidence="8 9">Y002</strain>
    </source>
</reference>
<dbReference type="PANTHER" id="PTHR30221:SF1">
    <property type="entry name" value="SMALL-CONDUCTANCE MECHANOSENSITIVE CHANNEL"/>
    <property type="match status" value="1"/>
</dbReference>
<evidence type="ECO:0000256" key="1">
    <source>
        <dbReference type="ARBA" id="ARBA00004141"/>
    </source>
</evidence>
<dbReference type="RefSeq" id="WP_109429732.1">
    <property type="nucleotide sequence ID" value="NZ_MPDK01000003.1"/>
</dbReference>
<evidence type="ECO:0000256" key="6">
    <source>
        <dbReference type="SAM" id="Phobius"/>
    </source>
</evidence>
<dbReference type="InterPro" id="IPR045275">
    <property type="entry name" value="MscS_archaea/bacteria_type"/>
</dbReference>
<comment type="similarity">
    <text evidence="2">Belongs to the MscS (TC 1.A.23) family.</text>
</comment>